<dbReference type="PANTHER" id="PTHR11999:SF70">
    <property type="entry name" value="MIP05841P"/>
    <property type="match status" value="1"/>
</dbReference>
<sequence>MSNDERLPLTEDDRAAMLVAAHEAVEYRASLGTAAVKPSLRPSDLAPQFDGTLPEQGDTASSVIDDLIAFAGKGLHGHASPRFFGYVCGGSMPVGAAADFLVTSWGQNSASSWESPSVALIEQTVCQWCLELLGLPLDSGVGIVTGATVANTQGIIAARDALLARQGWDFSENGLFGAPNIPVLIGDAAHSAPMAGIRYAGLGLGNAIHLETDDQGRILVSALRAALADCKHPPLVILQAGQINTGSFDAFADVIPMVHAAGGWVHVDGAFGLWAHAVPELRERLAGVDGADSWAVDLHKWLNAPYDAGLCIVRDRAALVSAMSARGAYLPELGETWEPSESTLELSRRARGIPSYAIIKHLGAQGVRKMIARHCALAVYLADRLTAVPGITIMNEVVLNQVAIACETDELTTKVLARIQERARVYPSHGAWQNRQIIRVSIINHATTKADIDLLIDEIVDAYRAEA</sequence>
<evidence type="ECO:0000256" key="4">
    <source>
        <dbReference type="ARBA" id="ARBA00022898"/>
    </source>
</evidence>
<dbReference type="AlphaFoldDB" id="A0A1I4CIV0"/>
<dbReference type="RefSeq" id="WP_093322046.1">
    <property type="nucleotide sequence ID" value="NZ_FOSZ01000002.1"/>
</dbReference>
<dbReference type="InterPro" id="IPR015422">
    <property type="entry name" value="PyrdxlP-dep_Trfase_small"/>
</dbReference>
<dbReference type="SUPFAM" id="SSF53383">
    <property type="entry name" value="PLP-dependent transferases"/>
    <property type="match status" value="1"/>
</dbReference>
<dbReference type="Gene3D" id="1.20.1340.10">
    <property type="entry name" value="dopa decarboxylase, N-terminal domain"/>
    <property type="match status" value="1"/>
</dbReference>
<dbReference type="Gene3D" id="3.90.1150.10">
    <property type="entry name" value="Aspartate Aminotransferase, domain 1"/>
    <property type="match status" value="1"/>
</dbReference>
<feature type="modified residue" description="N6-(pyridoxal phosphate)lysine" evidence="6">
    <location>
        <position position="300"/>
    </location>
</feature>
<accession>A0A1I4CIV0</accession>
<comment type="cofactor">
    <cofactor evidence="1 6 7">
        <name>pyridoxal 5'-phosphate</name>
        <dbReference type="ChEBI" id="CHEBI:597326"/>
    </cofactor>
</comment>
<dbReference type="GO" id="GO:0030170">
    <property type="term" value="F:pyridoxal phosphate binding"/>
    <property type="evidence" value="ECO:0007669"/>
    <property type="project" value="InterPro"/>
</dbReference>
<keyword evidence="4 6" id="KW-0663">Pyridoxal phosphate</keyword>
<name>A0A1I4CIV0_9RHOB</name>
<evidence type="ECO:0000256" key="1">
    <source>
        <dbReference type="ARBA" id="ARBA00001933"/>
    </source>
</evidence>
<dbReference type="GO" id="GO:0016831">
    <property type="term" value="F:carboxy-lyase activity"/>
    <property type="evidence" value="ECO:0007669"/>
    <property type="project" value="UniProtKB-KW"/>
</dbReference>
<dbReference type="InterPro" id="IPR015424">
    <property type="entry name" value="PyrdxlP-dep_Trfase"/>
</dbReference>
<reference evidence="9" key="1">
    <citation type="submission" date="2016-10" db="EMBL/GenBank/DDBJ databases">
        <authorList>
            <person name="Varghese N."/>
            <person name="Submissions S."/>
        </authorList>
    </citation>
    <scope>NUCLEOTIDE SEQUENCE [LARGE SCALE GENOMIC DNA]</scope>
    <source>
        <strain evidence="9">DSM 28453</strain>
    </source>
</reference>
<keyword evidence="3" id="KW-0210">Decarboxylase</keyword>
<evidence type="ECO:0000313" key="8">
    <source>
        <dbReference type="EMBL" id="SFK80845.1"/>
    </source>
</evidence>
<dbReference type="EMBL" id="FOSZ01000002">
    <property type="protein sequence ID" value="SFK80845.1"/>
    <property type="molecule type" value="Genomic_DNA"/>
</dbReference>
<evidence type="ECO:0000256" key="3">
    <source>
        <dbReference type="ARBA" id="ARBA00022793"/>
    </source>
</evidence>
<dbReference type="STRING" id="1280847.SAMN04488036_102293"/>
<dbReference type="OrthoDB" id="9803665at2"/>
<evidence type="ECO:0000256" key="2">
    <source>
        <dbReference type="ARBA" id="ARBA00009533"/>
    </source>
</evidence>
<comment type="similarity">
    <text evidence="2 7">Belongs to the group II decarboxylase family.</text>
</comment>
<dbReference type="PANTHER" id="PTHR11999">
    <property type="entry name" value="GROUP II PYRIDOXAL-5-PHOSPHATE DECARBOXYLASE"/>
    <property type="match status" value="1"/>
</dbReference>
<evidence type="ECO:0000256" key="5">
    <source>
        <dbReference type="ARBA" id="ARBA00023239"/>
    </source>
</evidence>
<gene>
    <name evidence="8" type="ORF">SAMN04488036_102293</name>
</gene>
<protein>
    <submittedName>
        <fullName evidence="8">Glutamate or tyrosine decarboxylase</fullName>
    </submittedName>
</protein>
<dbReference type="InterPro" id="IPR010977">
    <property type="entry name" value="Aromatic_deC"/>
</dbReference>
<keyword evidence="5 7" id="KW-0456">Lyase</keyword>
<dbReference type="GO" id="GO:0019752">
    <property type="term" value="P:carboxylic acid metabolic process"/>
    <property type="evidence" value="ECO:0007669"/>
    <property type="project" value="InterPro"/>
</dbReference>
<evidence type="ECO:0000256" key="6">
    <source>
        <dbReference type="PIRSR" id="PIRSR602129-50"/>
    </source>
</evidence>
<dbReference type="InterPro" id="IPR002129">
    <property type="entry name" value="PyrdxlP-dep_de-COase"/>
</dbReference>
<evidence type="ECO:0000256" key="7">
    <source>
        <dbReference type="RuleBase" id="RU000382"/>
    </source>
</evidence>
<keyword evidence="9" id="KW-1185">Reference proteome</keyword>
<dbReference type="InterPro" id="IPR015421">
    <property type="entry name" value="PyrdxlP-dep_Trfase_major"/>
</dbReference>
<proteinExistence type="inferred from homology"/>
<organism evidence="8 9">
    <name type="scientific">Shimia haliotis</name>
    <dbReference type="NCBI Taxonomy" id="1280847"/>
    <lineage>
        <taxon>Bacteria</taxon>
        <taxon>Pseudomonadati</taxon>
        <taxon>Pseudomonadota</taxon>
        <taxon>Alphaproteobacteria</taxon>
        <taxon>Rhodobacterales</taxon>
        <taxon>Roseobacteraceae</taxon>
    </lineage>
</organism>
<evidence type="ECO:0000313" key="9">
    <source>
        <dbReference type="Proteomes" id="UP000198851"/>
    </source>
</evidence>
<dbReference type="Pfam" id="PF00282">
    <property type="entry name" value="Pyridoxal_deC"/>
    <property type="match status" value="1"/>
</dbReference>
<dbReference type="Proteomes" id="UP000198851">
    <property type="component" value="Unassembled WGS sequence"/>
</dbReference>
<dbReference type="Gene3D" id="3.40.640.10">
    <property type="entry name" value="Type I PLP-dependent aspartate aminotransferase-like (Major domain)"/>
    <property type="match status" value="1"/>
</dbReference>